<comment type="caution">
    <text evidence="1">The sequence shown here is derived from an EMBL/GenBank/DDBJ whole genome shotgun (WGS) entry which is preliminary data.</text>
</comment>
<keyword evidence="2" id="KW-1185">Reference proteome</keyword>
<dbReference type="STRING" id="1293598.IV56_GL002097"/>
<evidence type="ECO:0000313" key="2">
    <source>
        <dbReference type="Proteomes" id="UP000050969"/>
    </source>
</evidence>
<dbReference type="RefSeq" id="WP_054777826.1">
    <property type="nucleotide sequence ID" value="NZ_BBBX01000020.1"/>
</dbReference>
<reference evidence="1 2" key="1">
    <citation type="journal article" date="2015" name="Genome Announc.">
        <title>Expanding the biotechnology potential of lactobacilli through comparative genomics of 213 strains and associated genera.</title>
        <authorList>
            <person name="Sun Z."/>
            <person name="Harris H.M."/>
            <person name="McCann A."/>
            <person name="Guo C."/>
            <person name="Argimon S."/>
            <person name="Zhang W."/>
            <person name="Yang X."/>
            <person name="Jeffery I.B."/>
            <person name="Cooney J.C."/>
            <person name="Kagawa T.F."/>
            <person name="Liu W."/>
            <person name="Song Y."/>
            <person name="Salvetti E."/>
            <person name="Wrobel A."/>
            <person name="Rasinkangas P."/>
            <person name="Parkhill J."/>
            <person name="Rea M.C."/>
            <person name="O'Sullivan O."/>
            <person name="Ritari J."/>
            <person name="Douillard F.P."/>
            <person name="Paul Ross R."/>
            <person name="Yang R."/>
            <person name="Briner A.E."/>
            <person name="Felis G.E."/>
            <person name="de Vos W.M."/>
            <person name="Barrangou R."/>
            <person name="Klaenhammer T.R."/>
            <person name="Caufield P.W."/>
            <person name="Cui Y."/>
            <person name="Zhang H."/>
            <person name="O'Toole P.W."/>
        </authorList>
    </citation>
    <scope>NUCLEOTIDE SEQUENCE [LARGE SCALE GENOMIC DNA]</scope>
    <source>
        <strain evidence="1 2">DSM 24301</strain>
    </source>
</reference>
<evidence type="ECO:0000313" key="1">
    <source>
        <dbReference type="EMBL" id="KRO15906.1"/>
    </source>
</evidence>
<name>A0A0R2MUA4_9LACO</name>
<accession>A0A0R2MUA4</accession>
<dbReference type="AlphaFoldDB" id="A0A0R2MUA4"/>
<dbReference type="PATRIC" id="fig|1293598.4.peg.2188"/>
<dbReference type="EMBL" id="JQCE01000058">
    <property type="protein sequence ID" value="KRO15906.1"/>
    <property type="molecule type" value="Genomic_DNA"/>
</dbReference>
<sequence length="287" mass="32249">MAKQQYNFEIRVEVATKSGNLVYRYGKMPDWVEIHFSVPFSDQPDKNISEITIYNINPSDFNRINKGDRVKVFAGYSGDVGLLVSGTIYRTTIPSLEDADTAYVLRILEGQDYSKLKKQNLTFAKGASGSQIIRQVAAKAGINLKFVSLKTDKKYKDGYTADEQPMDTLTTIAGDCKTSLFYLRGQLTVQYIYGSTKGTDNFELAYASGLLQIPTREDRDEDWQDADDDDGLGKFSWSVDSILNYHMTTFSTVHVKTQYVNTTMRVLNGEHSFDGTQPTTSFEGVTQ</sequence>
<proteinExistence type="predicted"/>
<dbReference type="Proteomes" id="UP000050969">
    <property type="component" value="Unassembled WGS sequence"/>
</dbReference>
<gene>
    <name evidence="1" type="ORF">IV56_GL002097</name>
</gene>
<dbReference type="OrthoDB" id="2339486at2"/>
<dbReference type="NCBIfam" id="NF047561">
    <property type="entry name" value="orf58_phage_fam"/>
    <property type="match status" value="1"/>
</dbReference>
<protein>
    <submittedName>
        <fullName evidence="1">Uncharacterized protein</fullName>
    </submittedName>
</protein>
<organism evidence="1 2">
    <name type="scientific">Lacticaseibacillus saniviri JCM 17471 = DSM 24301</name>
    <dbReference type="NCBI Taxonomy" id="1293598"/>
    <lineage>
        <taxon>Bacteria</taxon>
        <taxon>Bacillati</taxon>
        <taxon>Bacillota</taxon>
        <taxon>Bacilli</taxon>
        <taxon>Lactobacillales</taxon>
        <taxon>Lactobacillaceae</taxon>
        <taxon>Lacticaseibacillus</taxon>
    </lineage>
</organism>